<evidence type="ECO:0000313" key="2">
    <source>
        <dbReference type="Proteomes" id="UP001597387"/>
    </source>
</evidence>
<name>A0ABW4ZL59_9SPHI</name>
<sequence length="45" mass="5426">MKVEKIYCDLMFGLRISDRSFWITNPEQQVKVKCRNRHVTDNDNP</sequence>
<reference evidence="2" key="1">
    <citation type="journal article" date="2019" name="Int. J. Syst. Evol. Microbiol.">
        <title>The Global Catalogue of Microorganisms (GCM) 10K type strain sequencing project: providing services to taxonomists for standard genome sequencing and annotation.</title>
        <authorList>
            <consortium name="The Broad Institute Genomics Platform"/>
            <consortium name="The Broad Institute Genome Sequencing Center for Infectious Disease"/>
            <person name="Wu L."/>
            <person name="Ma J."/>
        </authorList>
    </citation>
    <scope>NUCLEOTIDE SEQUENCE [LARGE SCALE GENOMIC DNA]</scope>
    <source>
        <strain evidence="2">KCTC 42217</strain>
    </source>
</reference>
<keyword evidence="2" id="KW-1185">Reference proteome</keyword>
<organism evidence="1 2">
    <name type="scientific">Paradesertivirga mongoliensis</name>
    <dbReference type="NCBI Taxonomy" id="2100740"/>
    <lineage>
        <taxon>Bacteria</taxon>
        <taxon>Pseudomonadati</taxon>
        <taxon>Bacteroidota</taxon>
        <taxon>Sphingobacteriia</taxon>
        <taxon>Sphingobacteriales</taxon>
        <taxon>Sphingobacteriaceae</taxon>
        <taxon>Paradesertivirga</taxon>
    </lineage>
</organism>
<dbReference type="RefSeq" id="WP_255903936.1">
    <property type="nucleotide sequence ID" value="NZ_JAFMZO010000003.1"/>
</dbReference>
<comment type="caution">
    <text evidence="1">The sequence shown here is derived from an EMBL/GenBank/DDBJ whole genome shotgun (WGS) entry which is preliminary data.</text>
</comment>
<gene>
    <name evidence="1" type="ORF">ACFSJU_07720</name>
</gene>
<dbReference type="EMBL" id="JBHUHZ010000001">
    <property type="protein sequence ID" value="MFD2162277.1"/>
    <property type="molecule type" value="Genomic_DNA"/>
</dbReference>
<proteinExistence type="predicted"/>
<protein>
    <submittedName>
        <fullName evidence="1">Uncharacterized protein</fullName>
    </submittedName>
</protein>
<accession>A0ABW4ZL59</accession>
<evidence type="ECO:0000313" key="1">
    <source>
        <dbReference type="EMBL" id="MFD2162277.1"/>
    </source>
</evidence>
<dbReference type="Proteomes" id="UP001597387">
    <property type="component" value="Unassembled WGS sequence"/>
</dbReference>